<gene>
    <name evidence="1" type="ORF">SPHA_76502</name>
</gene>
<proteinExistence type="predicted"/>
<dbReference type="GO" id="GO:0004180">
    <property type="term" value="F:carboxypeptidase activity"/>
    <property type="evidence" value="ECO:0007669"/>
    <property type="project" value="UniProtKB-KW"/>
</dbReference>
<keyword evidence="2" id="KW-1185">Reference proteome</keyword>
<protein>
    <submittedName>
        <fullName evidence="1">AGBL4</fullName>
        <ecNumber evidence="1">3.4.17.24</ecNumber>
    </submittedName>
</protein>
<comment type="caution">
    <text evidence="1">The sequence shown here is derived from an EMBL/GenBank/DDBJ whole genome shotgun (WGS) entry which is preliminary data.</text>
</comment>
<sequence length="230" mass="25578">MNVTTGTALPYTEEGYMKLGRNLARTFLDYYRLIGHIKDKPTATALPKPTFVPNVVNREKEKPATQSPVEAEERLQSLASCSKFKPVWSTTSSISCCVFSSLADFVKSSRSASVSSWEWQSNNLSMSPHGHVCKAVTSNDHSQLQSFLYCGVMDFGRCKSLVVINKLGSQIFPVHVNGGRLHFLQCLQDILEARSNCVLPPVCLQVKIFVFVFLGGIHRSNQAHQDIPRV</sequence>
<organism evidence="1 2">
    <name type="scientific">Acanthosepion pharaonis</name>
    <name type="common">Pharaoh cuttlefish</name>
    <name type="synonym">Sepia pharaonis</name>
    <dbReference type="NCBI Taxonomy" id="158019"/>
    <lineage>
        <taxon>Eukaryota</taxon>
        <taxon>Metazoa</taxon>
        <taxon>Spiralia</taxon>
        <taxon>Lophotrochozoa</taxon>
        <taxon>Mollusca</taxon>
        <taxon>Cephalopoda</taxon>
        <taxon>Coleoidea</taxon>
        <taxon>Decapodiformes</taxon>
        <taxon>Sepiida</taxon>
        <taxon>Sepiina</taxon>
        <taxon>Sepiidae</taxon>
        <taxon>Acanthosepion</taxon>
    </lineage>
</organism>
<accession>A0A812EJ64</accession>
<dbReference type="EC" id="3.4.17.24" evidence="1"/>
<dbReference type="EMBL" id="CAHIKZ030005492">
    <property type="protein sequence ID" value="CAE1326970.1"/>
    <property type="molecule type" value="Genomic_DNA"/>
</dbReference>
<evidence type="ECO:0000313" key="2">
    <source>
        <dbReference type="Proteomes" id="UP000597762"/>
    </source>
</evidence>
<evidence type="ECO:0000313" key="1">
    <source>
        <dbReference type="EMBL" id="CAE1326970.1"/>
    </source>
</evidence>
<dbReference type="AlphaFoldDB" id="A0A812EJ64"/>
<keyword evidence="1" id="KW-0645">Protease</keyword>
<keyword evidence="1" id="KW-0121">Carboxypeptidase</keyword>
<keyword evidence="1" id="KW-0378">Hydrolase</keyword>
<dbReference type="Proteomes" id="UP000597762">
    <property type="component" value="Unassembled WGS sequence"/>
</dbReference>
<dbReference type="OrthoDB" id="6159971at2759"/>
<reference evidence="1" key="1">
    <citation type="submission" date="2021-01" db="EMBL/GenBank/DDBJ databases">
        <authorList>
            <person name="Li R."/>
            <person name="Bekaert M."/>
        </authorList>
    </citation>
    <scope>NUCLEOTIDE SEQUENCE</scope>
    <source>
        <strain evidence="1">Farmed</strain>
    </source>
</reference>
<name>A0A812EJ64_ACAPH</name>